<dbReference type="PROSITE" id="PS51918">
    <property type="entry name" value="RADICAL_SAM"/>
    <property type="match status" value="1"/>
</dbReference>
<feature type="domain" description="Radical SAM core" evidence="6">
    <location>
        <begin position="38"/>
        <end position="276"/>
    </location>
</feature>
<keyword evidence="3" id="KW-0479">Metal-binding</keyword>
<dbReference type="InterPro" id="IPR034505">
    <property type="entry name" value="Coproporphyrinogen-III_oxidase"/>
</dbReference>
<organism evidence="7 8">
    <name type="scientific">Prevotella aurantiaca</name>
    <dbReference type="NCBI Taxonomy" id="596085"/>
    <lineage>
        <taxon>Bacteria</taxon>
        <taxon>Pseudomonadati</taxon>
        <taxon>Bacteroidota</taxon>
        <taxon>Bacteroidia</taxon>
        <taxon>Bacteroidales</taxon>
        <taxon>Prevotellaceae</taxon>
        <taxon>Prevotella</taxon>
    </lineage>
</organism>
<dbReference type="InterPro" id="IPR006638">
    <property type="entry name" value="Elp3/MiaA/NifB-like_rSAM"/>
</dbReference>
<evidence type="ECO:0000256" key="2">
    <source>
        <dbReference type="ARBA" id="ARBA00022691"/>
    </source>
</evidence>
<comment type="cofactor">
    <cofactor evidence="1">
        <name>[4Fe-4S] cluster</name>
        <dbReference type="ChEBI" id="CHEBI:49883"/>
    </cofactor>
</comment>
<dbReference type="Pfam" id="PF04055">
    <property type="entry name" value="Radical_SAM"/>
    <property type="match status" value="1"/>
</dbReference>
<dbReference type="GO" id="GO:0003824">
    <property type="term" value="F:catalytic activity"/>
    <property type="evidence" value="ECO:0007669"/>
    <property type="project" value="InterPro"/>
</dbReference>
<dbReference type="SFLD" id="SFLDS00029">
    <property type="entry name" value="Radical_SAM"/>
    <property type="match status" value="1"/>
</dbReference>
<name>A0A930MXC1_9BACT</name>
<keyword evidence="5" id="KW-0411">Iron-sulfur</keyword>
<dbReference type="GO" id="GO:0051539">
    <property type="term" value="F:4 iron, 4 sulfur cluster binding"/>
    <property type="evidence" value="ECO:0007669"/>
    <property type="project" value="TreeGrafter"/>
</dbReference>
<proteinExistence type="predicted"/>
<dbReference type="Proteomes" id="UP000771736">
    <property type="component" value="Unassembled WGS sequence"/>
</dbReference>
<dbReference type="RefSeq" id="WP_273157997.1">
    <property type="nucleotide sequence ID" value="NZ_JABZSJ010000001.1"/>
</dbReference>
<dbReference type="PANTHER" id="PTHR13932">
    <property type="entry name" value="COPROPORPHYRINIGEN III OXIDASE"/>
    <property type="match status" value="1"/>
</dbReference>
<evidence type="ECO:0000313" key="7">
    <source>
        <dbReference type="EMBL" id="MBF1383245.1"/>
    </source>
</evidence>
<evidence type="ECO:0000313" key="8">
    <source>
        <dbReference type="Proteomes" id="UP000771736"/>
    </source>
</evidence>
<dbReference type="SFLD" id="SFLDG01065">
    <property type="entry name" value="anaerobic_coproporphyrinogen-I"/>
    <property type="match status" value="1"/>
</dbReference>
<evidence type="ECO:0000256" key="3">
    <source>
        <dbReference type="ARBA" id="ARBA00022723"/>
    </source>
</evidence>
<dbReference type="PANTHER" id="PTHR13932:SF5">
    <property type="entry name" value="RADICAL S-ADENOSYL METHIONINE DOMAIN-CONTAINING PROTEIN 1, MITOCHONDRIAL"/>
    <property type="match status" value="1"/>
</dbReference>
<dbReference type="AlphaFoldDB" id="A0A930MXC1"/>
<sequence>MSIEEVFETRKNEPRWNTSYPLSPTDWTAYRVPSALQFATDRELSFYIHIPFCRQLCSFCEYTRMLCPDDGMQKHYIEVIASDIKRFKSKHSTLLLKGFDIGGGTPTALTEGNFDLLMAVYDEAVQGVSLAANYEPSIEGTFSTLSEHKLERMVESGFLRLSLGIQSTDSSVLCAQHRERIAEDNCLRWIEKANAAGINKVNLDLMYGLKGQNEATIDHDLLTIKRLSPQQVTLYELRTNMISTKDIPSKGELFALYQRYFDGLTALGYHAKFGQNTFSLCASDLGVSSYLRTRMLNGTPYKGFGISAQSMSSEGIAYNCGKNSAEIKRLLARTTYEEDCTYLLPSHELASKYIAISGYYGGFSLKKLRSLAGETHAARIEEALNFCLDKQFLSMEGPHRVRITQSGFLYYGAILSLFHSL</sequence>
<dbReference type="InterPro" id="IPR007197">
    <property type="entry name" value="rSAM"/>
</dbReference>
<dbReference type="InterPro" id="IPR013785">
    <property type="entry name" value="Aldolase_TIM"/>
</dbReference>
<evidence type="ECO:0000256" key="5">
    <source>
        <dbReference type="ARBA" id="ARBA00023014"/>
    </source>
</evidence>
<dbReference type="GO" id="GO:0046872">
    <property type="term" value="F:metal ion binding"/>
    <property type="evidence" value="ECO:0007669"/>
    <property type="project" value="UniProtKB-KW"/>
</dbReference>
<keyword evidence="2" id="KW-0949">S-adenosyl-L-methionine</keyword>
<reference evidence="7" key="1">
    <citation type="submission" date="2020-04" db="EMBL/GenBank/DDBJ databases">
        <title>Deep metagenomics examines the oral microbiome during advanced dental caries in children, revealing novel taxa and co-occurrences with host molecules.</title>
        <authorList>
            <person name="Baker J.L."/>
            <person name="Morton J.T."/>
            <person name="Dinis M."/>
            <person name="Alvarez R."/>
            <person name="Tran N.C."/>
            <person name="Knight R."/>
            <person name="Edlund A."/>
        </authorList>
    </citation>
    <scope>NUCLEOTIDE SEQUENCE</scope>
    <source>
        <strain evidence="7">JCVI_44_bin.5</strain>
    </source>
</reference>
<dbReference type="InterPro" id="IPR058240">
    <property type="entry name" value="rSAM_sf"/>
</dbReference>
<dbReference type="SUPFAM" id="SSF102114">
    <property type="entry name" value="Radical SAM enzymes"/>
    <property type="match status" value="1"/>
</dbReference>
<accession>A0A930MXC1</accession>
<dbReference type="GO" id="GO:0005737">
    <property type="term" value="C:cytoplasm"/>
    <property type="evidence" value="ECO:0007669"/>
    <property type="project" value="TreeGrafter"/>
</dbReference>
<evidence type="ECO:0000256" key="4">
    <source>
        <dbReference type="ARBA" id="ARBA00023004"/>
    </source>
</evidence>
<dbReference type="Gene3D" id="3.20.20.70">
    <property type="entry name" value="Aldolase class I"/>
    <property type="match status" value="1"/>
</dbReference>
<keyword evidence="4" id="KW-0408">Iron</keyword>
<dbReference type="GO" id="GO:0006779">
    <property type="term" value="P:porphyrin-containing compound biosynthetic process"/>
    <property type="evidence" value="ECO:0007669"/>
    <property type="project" value="TreeGrafter"/>
</dbReference>
<comment type="caution">
    <text evidence="7">The sequence shown here is derived from an EMBL/GenBank/DDBJ whole genome shotgun (WGS) entry which is preliminary data.</text>
</comment>
<evidence type="ECO:0000256" key="1">
    <source>
        <dbReference type="ARBA" id="ARBA00001966"/>
    </source>
</evidence>
<gene>
    <name evidence="7" type="ORF">HXN26_00070</name>
</gene>
<dbReference type="EMBL" id="JABZSJ010000001">
    <property type="protein sequence ID" value="MBF1383245.1"/>
    <property type="molecule type" value="Genomic_DNA"/>
</dbReference>
<evidence type="ECO:0000259" key="6">
    <source>
        <dbReference type="PROSITE" id="PS51918"/>
    </source>
</evidence>
<dbReference type="SMART" id="SM00729">
    <property type="entry name" value="Elp3"/>
    <property type="match status" value="1"/>
</dbReference>
<protein>
    <submittedName>
        <fullName evidence="7">Radical SAM protein</fullName>
    </submittedName>
</protein>